<sequence length="103" mass="11781">MGRLLLRCLTHPTLRHPLPGALRPRPYPPHATPLSLPVSRPRPPRPAHNHLSRPFQISPYYTHKALNARDMGTERIPTPPTFTFSASSNRPVQTWIRHAMEKN</sequence>
<name>A0AA38HML9_9CUCU</name>
<proteinExistence type="predicted"/>
<reference evidence="2" key="1">
    <citation type="journal article" date="2023" name="G3 (Bethesda)">
        <title>Whole genome assemblies of Zophobas morio and Tenebrio molitor.</title>
        <authorList>
            <person name="Kaur S."/>
            <person name="Stinson S.A."/>
            <person name="diCenzo G.C."/>
        </authorList>
    </citation>
    <scope>NUCLEOTIDE SEQUENCE</scope>
    <source>
        <strain evidence="2">QUZm001</strain>
    </source>
</reference>
<evidence type="ECO:0000313" key="2">
    <source>
        <dbReference type="EMBL" id="KAJ3639973.1"/>
    </source>
</evidence>
<feature type="compositionally biased region" description="Basic residues" evidence="1">
    <location>
        <begin position="42"/>
        <end position="51"/>
    </location>
</feature>
<feature type="region of interest" description="Disordered" evidence="1">
    <location>
        <begin position="69"/>
        <end position="88"/>
    </location>
</feature>
<protein>
    <submittedName>
        <fullName evidence="2">Uncharacterized protein</fullName>
    </submittedName>
</protein>
<gene>
    <name evidence="2" type="ORF">Zmor_003299</name>
</gene>
<dbReference type="Proteomes" id="UP001168821">
    <property type="component" value="Unassembled WGS sequence"/>
</dbReference>
<dbReference type="EMBL" id="JALNTZ010000010">
    <property type="protein sequence ID" value="KAJ3639973.1"/>
    <property type="molecule type" value="Genomic_DNA"/>
</dbReference>
<feature type="region of interest" description="Disordered" evidence="1">
    <location>
        <begin position="15"/>
        <end position="54"/>
    </location>
</feature>
<dbReference type="AlphaFoldDB" id="A0AA38HML9"/>
<accession>A0AA38HML9</accession>
<evidence type="ECO:0000256" key="1">
    <source>
        <dbReference type="SAM" id="MobiDB-lite"/>
    </source>
</evidence>
<organism evidence="2 3">
    <name type="scientific">Zophobas morio</name>
    <dbReference type="NCBI Taxonomy" id="2755281"/>
    <lineage>
        <taxon>Eukaryota</taxon>
        <taxon>Metazoa</taxon>
        <taxon>Ecdysozoa</taxon>
        <taxon>Arthropoda</taxon>
        <taxon>Hexapoda</taxon>
        <taxon>Insecta</taxon>
        <taxon>Pterygota</taxon>
        <taxon>Neoptera</taxon>
        <taxon>Endopterygota</taxon>
        <taxon>Coleoptera</taxon>
        <taxon>Polyphaga</taxon>
        <taxon>Cucujiformia</taxon>
        <taxon>Tenebrionidae</taxon>
        <taxon>Zophobas</taxon>
    </lineage>
</organism>
<comment type="caution">
    <text evidence="2">The sequence shown here is derived from an EMBL/GenBank/DDBJ whole genome shotgun (WGS) entry which is preliminary data.</text>
</comment>
<keyword evidence="3" id="KW-1185">Reference proteome</keyword>
<evidence type="ECO:0000313" key="3">
    <source>
        <dbReference type="Proteomes" id="UP001168821"/>
    </source>
</evidence>